<comment type="caution">
    <text evidence="1">The sequence shown here is derived from an EMBL/GenBank/DDBJ whole genome shotgun (WGS) entry which is preliminary data.</text>
</comment>
<dbReference type="InterPro" id="IPR026349">
    <property type="entry name" value="CHP04255"/>
</dbReference>
<keyword evidence="2" id="KW-1185">Reference proteome</keyword>
<sequence>MSKLPSKLRADGVVEAILEIRFESSEIPELLLGKIVDFPAWKGWVPSRLPLSDIPLPIRRADKNLQHQPLLQLSSPDGNEALKVGDNVVSRHALTYPGWTAFEPRLLETFRLLYDRIPGLSVTRLGLRYVNLLHPDIHMIEDVNALNLTILVGDNRLTPPLNLNYRRKTTDWHETMIRIASPEFVTSAHQGFSTLIDIDVYTPDGTVVPDYGTCVGWLNDAHAILKDHFFELLHDETIEALKVD</sequence>
<evidence type="ECO:0000313" key="2">
    <source>
        <dbReference type="Proteomes" id="UP001272097"/>
    </source>
</evidence>
<organism evidence="1 2">
    <name type="scientific">Mesorhizobium australafricanum</name>
    <dbReference type="NCBI Taxonomy" id="3072311"/>
    <lineage>
        <taxon>Bacteria</taxon>
        <taxon>Pseudomonadati</taxon>
        <taxon>Pseudomonadota</taxon>
        <taxon>Alphaproteobacteria</taxon>
        <taxon>Hyphomicrobiales</taxon>
        <taxon>Phyllobacteriaceae</taxon>
        <taxon>Mesorhizobium</taxon>
    </lineage>
</organism>
<gene>
    <name evidence="1" type="ORF">RFM51_20725</name>
</gene>
<accession>A0ABU4X4L5</accession>
<name>A0ABU4X4L5_9HYPH</name>
<protein>
    <submittedName>
        <fullName evidence="1">TIGR04255 family protein</fullName>
    </submittedName>
</protein>
<dbReference type="EMBL" id="JAVIIS010000032">
    <property type="protein sequence ID" value="MDX8442014.1"/>
    <property type="molecule type" value="Genomic_DNA"/>
</dbReference>
<reference evidence="1 2" key="1">
    <citation type="submission" date="2023-08" db="EMBL/GenBank/DDBJ databases">
        <title>Implementing the SeqCode for naming new Mesorhizobium species isolated from Vachellia karroo root nodules.</title>
        <authorList>
            <person name="Van Lill M."/>
        </authorList>
    </citation>
    <scope>NUCLEOTIDE SEQUENCE [LARGE SCALE GENOMIC DNA]</scope>
    <source>
        <strain evidence="1 2">VK3E</strain>
    </source>
</reference>
<proteinExistence type="predicted"/>
<dbReference type="NCBIfam" id="TIGR04255">
    <property type="entry name" value="sporadTIGR04255"/>
    <property type="match status" value="1"/>
</dbReference>
<dbReference type="RefSeq" id="WP_320216014.1">
    <property type="nucleotide sequence ID" value="NZ_JAVIIS010000032.1"/>
</dbReference>
<evidence type="ECO:0000313" key="1">
    <source>
        <dbReference type="EMBL" id="MDX8442014.1"/>
    </source>
</evidence>
<dbReference type="Proteomes" id="UP001272097">
    <property type="component" value="Unassembled WGS sequence"/>
</dbReference>